<dbReference type="OrthoDB" id="2016588at2759"/>
<feature type="domain" description="Cystatin" evidence="3">
    <location>
        <begin position="28"/>
        <end position="110"/>
    </location>
</feature>
<organism evidence="4 5">
    <name type="scientific">Striga asiatica</name>
    <name type="common">Asiatic witchweed</name>
    <name type="synonym">Buchnera asiatica</name>
    <dbReference type="NCBI Taxonomy" id="4170"/>
    <lineage>
        <taxon>Eukaryota</taxon>
        <taxon>Viridiplantae</taxon>
        <taxon>Streptophyta</taxon>
        <taxon>Embryophyta</taxon>
        <taxon>Tracheophyta</taxon>
        <taxon>Spermatophyta</taxon>
        <taxon>Magnoliopsida</taxon>
        <taxon>eudicotyledons</taxon>
        <taxon>Gunneridae</taxon>
        <taxon>Pentapetalae</taxon>
        <taxon>asterids</taxon>
        <taxon>lamiids</taxon>
        <taxon>Lamiales</taxon>
        <taxon>Orobanchaceae</taxon>
        <taxon>Buchnereae</taxon>
        <taxon>Striga</taxon>
    </lineage>
</organism>
<evidence type="ECO:0000256" key="1">
    <source>
        <dbReference type="ARBA" id="ARBA00022690"/>
    </source>
</evidence>
<keyword evidence="1" id="KW-0646">Protease inhibitor</keyword>
<gene>
    <name evidence="4" type="ORF">STAS_14992</name>
</gene>
<protein>
    <submittedName>
        <fullName evidence="4">Cystatin/monellin superfamily protein</fullName>
    </submittedName>
</protein>
<dbReference type="EMBL" id="BKCP01005516">
    <property type="protein sequence ID" value="GER38468.1"/>
    <property type="molecule type" value="Genomic_DNA"/>
</dbReference>
<proteinExistence type="predicted"/>
<comment type="caution">
    <text evidence="4">The sequence shown here is derived from an EMBL/GenBank/DDBJ whole genome shotgun (WGS) entry which is preliminary data.</text>
</comment>
<keyword evidence="5" id="KW-1185">Reference proteome</keyword>
<dbReference type="Gene3D" id="3.10.450.10">
    <property type="match status" value="1"/>
</dbReference>
<dbReference type="InterPro" id="IPR000010">
    <property type="entry name" value="Cystatin_dom"/>
</dbReference>
<keyword evidence="2" id="KW-0789">Thiol protease inhibitor</keyword>
<dbReference type="SUPFAM" id="SSF54403">
    <property type="entry name" value="Cystatin/monellin"/>
    <property type="match status" value="1"/>
</dbReference>
<dbReference type="AlphaFoldDB" id="A0A5A7Q0V7"/>
<dbReference type="Pfam" id="PF16845">
    <property type="entry name" value="SQAPI"/>
    <property type="match status" value="1"/>
</dbReference>
<dbReference type="GO" id="GO:0004869">
    <property type="term" value="F:cysteine-type endopeptidase inhibitor activity"/>
    <property type="evidence" value="ECO:0007669"/>
    <property type="project" value="UniProtKB-KW"/>
</dbReference>
<dbReference type="InterPro" id="IPR046350">
    <property type="entry name" value="Cystatin_sf"/>
</dbReference>
<evidence type="ECO:0000313" key="5">
    <source>
        <dbReference type="Proteomes" id="UP000325081"/>
    </source>
</evidence>
<evidence type="ECO:0000313" key="4">
    <source>
        <dbReference type="EMBL" id="GER38468.1"/>
    </source>
</evidence>
<dbReference type="Proteomes" id="UP000325081">
    <property type="component" value="Unassembled WGS sequence"/>
</dbReference>
<evidence type="ECO:0000259" key="3">
    <source>
        <dbReference type="Pfam" id="PF16845"/>
    </source>
</evidence>
<evidence type="ECO:0000256" key="2">
    <source>
        <dbReference type="ARBA" id="ARBA00022704"/>
    </source>
</evidence>
<reference evidence="5" key="1">
    <citation type="journal article" date="2019" name="Curr. Biol.">
        <title>Genome Sequence of Striga asiatica Provides Insight into the Evolution of Plant Parasitism.</title>
        <authorList>
            <person name="Yoshida S."/>
            <person name="Kim S."/>
            <person name="Wafula E.K."/>
            <person name="Tanskanen J."/>
            <person name="Kim Y.M."/>
            <person name="Honaas L."/>
            <person name="Yang Z."/>
            <person name="Spallek T."/>
            <person name="Conn C.E."/>
            <person name="Ichihashi Y."/>
            <person name="Cheong K."/>
            <person name="Cui S."/>
            <person name="Der J.P."/>
            <person name="Gundlach H."/>
            <person name="Jiao Y."/>
            <person name="Hori C."/>
            <person name="Ishida J.K."/>
            <person name="Kasahara H."/>
            <person name="Kiba T."/>
            <person name="Kim M.S."/>
            <person name="Koo N."/>
            <person name="Laohavisit A."/>
            <person name="Lee Y.H."/>
            <person name="Lumba S."/>
            <person name="McCourt P."/>
            <person name="Mortimer J.C."/>
            <person name="Mutuku J.M."/>
            <person name="Nomura T."/>
            <person name="Sasaki-Sekimoto Y."/>
            <person name="Seto Y."/>
            <person name="Wang Y."/>
            <person name="Wakatake T."/>
            <person name="Sakakibara H."/>
            <person name="Demura T."/>
            <person name="Yamaguchi S."/>
            <person name="Yoneyama K."/>
            <person name="Manabe R.I."/>
            <person name="Nelson D.C."/>
            <person name="Schulman A.H."/>
            <person name="Timko M.P."/>
            <person name="dePamphilis C.W."/>
            <person name="Choi D."/>
            <person name="Shirasu K."/>
        </authorList>
    </citation>
    <scope>NUCLEOTIDE SEQUENCE [LARGE SCALE GENOMIC DNA]</scope>
    <source>
        <strain evidence="5">cv. UVA1</strain>
    </source>
</reference>
<name>A0A5A7Q0V7_STRAF</name>
<sequence>MILVILVPIRGKNDHPFEKSQQIKTAVDLKDPDIMMATYFAIWEHNKIAAKNKQLKPLTFVSLSKADKRLVRGMIVYDLVITAKDGGAAEPKNYNGVVWWYIFSNRMIFKSLVEAGK</sequence>
<accession>A0A5A7Q0V7</accession>